<dbReference type="Gene3D" id="1.20.1250.20">
    <property type="entry name" value="MFS general substrate transporter like domains"/>
    <property type="match status" value="1"/>
</dbReference>
<feature type="domain" description="Major facilitator superfamily (MFS) profile" evidence="4">
    <location>
        <begin position="49"/>
        <end position="296"/>
    </location>
</feature>
<name>A0AAW0F836_9APHY</name>
<dbReference type="AlphaFoldDB" id="A0AAW0F836"/>
<evidence type="ECO:0000313" key="6">
    <source>
        <dbReference type="Proteomes" id="UP001385951"/>
    </source>
</evidence>
<feature type="transmembrane region" description="Helical" evidence="3">
    <location>
        <begin position="91"/>
        <end position="113"/>
    </location>
</feature>
<keyword evidence="3" id="KW-0472">Membrane</keyword>
<accession>A0AAW0F836</accession>
<evidence type="ECO:0000259" key="4">
    <source>
        <dbReference type="PROSITE" id="PS50850"/>
    </source>
</evidence>
<dbReference type="InterPro" id="IPR011701">
    <property type="entry name" value="MFS"/>
</dbReference>
<dbReference type="PANTHER" id="PTHR11360:SF177">
    <property type="entry name" value="RIBOFLAVIN TRANSPORTER MCH5"/>
    <property type="match status" value="1"/>
</dbReference>
<dbReference type="GO" id="GO:0016020">
    <property type="term" value="C:membrane"/>
    <property type="evidence" value="ECO:0007669"/>
    <property type="project" value="UniProtKB-SubCell"/>
</dbReference>
<dbReference type="EMBL" id="JASBNA010000170">
    <property type="protein sequence ID" value="KAK7675853.1"/>
    <property type="molecule type" value="Genomic_DNA"/>
</dbReference>
<comment type="subcellular location">
    <subcellularLocation>
        <location evidence="1">Membrane</location>
        <topology evidence="1">Multi-pass membrane protein</topology>
    </subcellularLocation>
</comment>
<feature type="transmembrane region" description="Helical" evidence="3">
    <location>
        <begin position="179"/>
        <end position="199"/>
    </location>
</feature>
<feature type="transmembrane region" description="Helical" evidence="3">
    <location>
        <begin position="257"/>
        <end position="278"/>
    </location>
</feature>
<comment type="caution">
    <text evidence="5">The sequence shown here is derived from an EMBL/GenBank/DDBJ whole genome shotgun (WGS) entry which is preliminary data.</text>
</comment>
<dbReference type="GO" id="GO:0022857">
    <property type="term" value="F:transmembrane transporter activity"/>
    <property type="evidence" value="ECO:0007669"/>
    <property type="project" value="InterPro"/>
</dbReference>
<comment type="similarity">
    <text evidence="2">Belongs to the major facilitator superfamily. Monocarboxylate porter (TC 2.A.1.13) family.</text>
</comment>
<gene>
    <name evidence="5" type="ORF">QCA50_021210</name>
</gene>
<protein>
    <recommendedName>
        <fullName evidence="4">Major facilitator superfamily (MFS) profile domain-containing protein</fullName>
    </recommendedName>
</protein>
<dbReference type="InterPro" id="IPR020846">
    <property type="entry name" value="MFS_dom"/>
</dbReference>
<proteinExistence type="inferred from homology"/>
<dbReference type="Proteomes" id="UP001385951">
    <property type="component" value="Unassembled WGS sequence"/>
</dbReference>
<evidence type="ECO:0000256" key="1">
    <source>
        <dbReference type="ARBA" id="ARBA00004141"/>
    </source>
</evidence>
<dbReference type="InterPro" id="IPR036259">
    <property type="entry name" value="MFS_trans_sf"/>
</dbReference>
<sequence>MSGSLGNDIASEHPTKEAKLPSFASDEVLSNHEKDGSPETVTFPEGGVQAWLAVMGGFLTLFASFGIINAYGVFQEYYSTTLLTNTSSSVISLIGSLQLFILYGLSPIIGRIFDTYGPSILLPLGSVIIVLSLMLLSLCQAGQTYQFYLCHGVLFGIGNALVFTPAVAITSHWFKRKRAYVIGIVTSGSAVGGIVYPIVLQRLISSLGFGWAVRVSAFITLACLSVASLTIRTNLPLKKKLTLAGAVDLTGFTDLRYVLATVGAFLGFYALFVPFFYIESFGNLQGIDPSLKKYLL</sequence>
<keyword evidence="6" id="KW-1185">Reference proteome</keyword>
<feature type="transmembrane region" description="Helical" evidence="3">
    <location>
        <begin position="120"/>
        <end position="139"/>
    </location>
</feature>
<evidence type="ECO:0000256" key="3">
    <source>
        <dbReference type="SAM" id="Phobius"/>
    </source>
</evidence>
<dbReference type="Pfam" id="PF07690">
    <property type="entry name" value="MFS_1"/>
    <property type="match status" value="1"/>
</dbReference>
<dbReference type="PROSITE" id="PS50850">
    <property type="entry name" value="MFS"/>
    <property type="match status" value="1"/>
</dbReference>
<feature type="non-terminal residue" evidence="5">
    <location>
        <position position="296"/>
    </location>
</feature>
<evidence type="ECO:0000256" key="2">
    <source>
        <dbReference type="ARBA" id="ARBA00006727"/>
    </source>
</evidence>
<keyword evidence="3" id="KW-0812">Transmembrane</keyword>
<dbReference type="InterPro" id="IPR050327">
    <property type="entry name" value="Proton-linked_MCT"/>
</dbReference>
<feature type="transmembrane region" description="Helical" evidence="3">
    <location>
        <begin position="211"/>
        <end position="231"/>
    </location>
</feature>
<dbReference type="SUPFAM" id="SSF103473">
    <property type="entry name" value="MFS general substrate transporter"/>
    <property type="match status" value="1"/>
</dbReference>
<organism evidence="5 6">
    <name type="scientific">Cerrena zonata</name>
    <dbReference type="NCBI Taxonomy" id="2478898"/>
    <lineage>
        <taxon>Eukaryota</taxon>
        <taxon>Fungi</taxon>
        <taxon>Dikarya</taxon>
        <taxon>Basidiomycota</taxon>
        <taxon>Agaricomycotina</taxon>
        <taxon>Agaricomycetes</taxon>
        <taxon>Polyporales</taxon>
        <taxon>Cerrenaceae</taxon>
        <taxon>Cerrena</taxon>
    </lineage>
</organism>
<evidence type="ECO:0000313" key="5">
    <source>
        <dbReference type="EMBL" id="KAK7675853.1"/>
    </source>
</evidence>
<feature type="transmembrane region" description="Helical" evidence="3">
    <location>
        <begin position="145"/>
        <end position="167"/>
    </location>
</feature>
<feature type="transmembrane region" description="Helical" evidence="3">
    <location>
        <begin position="50"/>
        <end position="71"/>
    </location>
</feature>
<keyword evidence="3" id="KW-1133">Transmembrane helix</keyword>
<dbReference type="PANTHER" id="PTHR11360">
    <property type="entry name" value="MONOCARBOXYLATE TRANSPORTER"/>
    <property type="match status" value="1"/>
</dbReference>
<reference evidence="5 6" key="1">
    <citation type="submission" date="2022-09" db="EMBL/GenBank/DDBJ databases">
        <authorList>
            <person name="Palmer J.M."/>
        </authorList>
    </citation>
    <scope>NUCLEOTIDE SEQUENCE [LARGE SCALE GENOMIC DNA]</scope>
    <source>
        <strain evidence="5 6">DSM 7382</strain>
    </source>
</reference>